<keyword evidence="3" id="KW-0472">Membrane</keyword>
<accession>A0AAD5J5U4</accession>
<protein>
    <recommendedName>
        <fullName evidence="4">Apple domain-containing protein</fullName>
    </recommendedName>
</protein>
<evidence type="ECO:0000256" key="2">
    <source>
        <dbReference type="ARBA" id="ARBA00023157"/>
    </source>
</evidence>
<dbReference type="AlphaFoldDB" id="A0AAD5J5U4"/>
<evidence type="ECO:0000256" key="1">
    <source>
        <dbReference type="ARBA" id="ARBA00022729"/>
    </source>
</evidence>
<dbReference type="InterPro" id="IPR000858">
    <property type="entry name" value="S_locus_glycoprot_dom"/>
</dbReference>
<gene>
    <name evidence="5" type="ORF">LWI28_013633</name>
</gene>
<dbReference type="InterPro" id="IPR003609">
    <property type="entry name" value="Pan_app"/>
</dbReference>
<dbReference type="Pfam" id="PF00954">
    <property type="entry name" value="S_locus_glycop"/>
    <property type="match status" value="1"/>
</dbReference>
<keyword evidence="2" id="KW-1015">Disulfide bond</keyword>
<dbReference type="Proteomes" id="UP001064489">
    <property type="component" value="Chromosome 3"/>
</dbReference>
<reference evidence="5" key="2">
    <citation type="submission" date="2023-02" db="EMBL/GenBank/DDBJ databases">
        <authorList>
            <person name="Swenson N.G."/>
            <person name="Wegrzyn J.L."/>
            <person name="Mcevoy S.L."/>
        </authorList>
    </citation>
    <scope>NUCLEOTIDE SEQUENCE</scope>
    <source>
        <strain evidence="5">91603</strain>
        <tissue evidence="5">Leaf</tissue>
    </source>
</reference>
<keyword evidence="3" id="KW-0812">Transmembrane</keyword>
<proteinExistence type="predicted"/>
<evidence type="ECO:0000256" key="3">
    <source>
        <dbReference type="SAM" id="Phobius"/>
    </source>
</evidence>
<dbReference type="CDD" id="cd01098">
    <property type="entry name" value="PAN_AP_plant"/>
    <property type="match status" value="1"/>
</dbReference>
<dbReference type="EMBL" id="JAJSOW010000100">
    <property type="protein sequence ID" value="KAI9186088.1"/>
    <property type="molecule type" value="Genomic_DNA"/>
</dbReference>
<dbReference type="PANTHER" id="PTHR32444">
    <property type="entry name" value="BULB-TYPE LECTIN DOMAIN-CONTAINING PROTEIN"/>
    <property type="match status" value="1"/>
</dbReference>
<evidence type="ECO:0000313" key="5">
    <source>
        <dbReference type="EMBL" id="KAI9186088.1"/>
    </source>
</evidence>
<dbReference type="PANTHER" id="PTHR32444:SF183">
    <property type="entry name" value="APPLE DOMAIN-CONTAINING PROTEIN"/>
    <property type="match status" value="1"/>
</dbReference>
<dbReference type="PROSITE" id="PS50948">
    <property type="entry name" value="PAN"/>
    <property type="match status" value="1"/>
</dbReference>
<reference evidence="5" key="1">
    <citation type="journal article" date="2022" name="Plant J.">
        <title>Strategies of tolerance reflected in two North American maple genomes.</title>
        <authorList>
            <person name="McEvoy S.L."/>
            <person name="Sezen U.U."/>
            <person name="Trouern-Trend A."/>
            <person name="McMahon S.M."/>
            <person name="Schaberg P.G."/>
            <person name="Yang J."/>
            <person name="Wegrzyn J.L."/>
            <person name="Swenson N.G."/>
        </authorList>
    </citation>
    <scope>NUCLEOTIDE SEQUENCE</scope>
    <source>
        <strain evidence="5">91603</strain>
    </source>
</reference>
<feature type="transmembrane region" description="Helical" evidence="3">
    <location>
        <begin position="212"/>
        <end position="234"/>
    </location>
</feature>
<dbReference type="Gene3D" id="3.50.4.10">
    <property type="entry name" value="Hepatocyte Growth Factor"/>
    <property type="match status" value="1"/>
</dbReference>
<sequence length="328" mass="37278">MRIDPHGSPQLVLKKGPELVLRAGSWNGLHWTGAPTLKPNSVYSYDFVSNEKEVSYVYYIHDSSVLSRTVMNQSGLAQRFTWINQTRTWAEFYAKMRDECDNYAQCGAYAICNINNFSWCVRKAPLDCQRGDDGFLKIEALKLPDTSHSRAEKNISHVECEKSCLKNCSCTAYATLDIVSGSGCLLWFTDLMDIKEILGGQDLYVRIAASELGIFFSLITFTRICLITLINVIFQQFHPSLSHFNDERLLHRELRDHHNHRDFFLEEPKNKAAYSSLSEKTFLKRSINVVPCLRRSALIEEGYYEGAEGEILVDNDGWLATHGTPKGG</sequence>
<comment type="caution">
    <text evidence="5">The sequence shown here is derived from an EMBL/GenBank/DDBJ whole genome shotgun (WGS) entry which is preliminary data.</text>
</comment>
<feature type="domain" description="Apple" evidence="4">
    <location>
        <begin position="128"/>
        <end position="208"/>
    </location>
</feature>
<keyword evidence="6" id="KW-1185">Reference proteome</keyword>
<name>A0AAD5J5U4_ACENE</name>
<dbReference type="SMART" id="SM00473">
    <property type="entry name" value="PAN_AP"/>
    <property type="match status" value="1"/>
</dbReference>
<keyword evidence="3" id="KW-1133">Transmembrane helix</keyword>
<dbReference type="GO" id="GO:0048544">
    <property type="term" value="P:recognition of pollen"/>
    <property type="evidence" value="ECO:0007669"/>
    <property type="project" value="InterPro"/>
</dbReference>
<evidence type="ECO:0000259" key="4">
    <source>
        <dbReference type="PROSITE" id="PS50948"/>
    </source>
</evidence>
<keyword evidence="1" id="KW-0732">Signal</keyword>
<dbReference type="Pfam" id="PF08276">
    <property type="entry name" value="PAN_2"/>
    <property type="match status" value="1"/>
</dbReference>
<evidence type="ECO:0000313" key="6">
    <source>
        <dbReference type="Proteomes" id="UP001064489"/>
    </source>
</evidence>
<organism evidence="5 6">
    <name type="scientific">Acer negundo</name>
    <name type="common">Box elder</name>
    <dbReference type="NCBI Taxonomy" id="4023"/>
    <lineage>
        <taxon>Eukaryota</taxon>
        <taxon>Viridiplantae</taxon>
        <taxon>Streptophyta</taxon>
        <taxon>Embryophyta</taxon>
        <taxon>Tracheophyta</taxon>
        <taxon>Spermatophyta</taxon>
        <taxon>Magnoliopsida</taxon>
        <taxon>eudicotyledons</taxon>
        <taxon>Gunneridae</taxon>
        <taxon>Pentapetalae</taxon>
        <taxon>rosids</taxon>
        <taxon>malvids</taxon>
        <taxon>Sapindales</taxon>
        <taxon>Sapindaceae</taxon>
        <taxon>Hippocastanoideae</taxon>
        <taxon>Acereae</taxon>
        <taxon>Acer</taxon>
    </lineage>
</organism>